<gene>
    <name evidence="5" type="primary">LOC125422714</name>
</gene>
<evidence type="ECO:0000313" key="4">
    <source>
        <dbReference type="Proteomes" id="UP001652623"/>
    </source>
</evidence>
<organism evidence="4 5">
    <name type="scientific">Ziziphus jujuba</name>
    <name type="common">Chinese jujube</name>
    <name type="synonym">Ziziphus sativa</name>
    <dbReference type="NCBI Taxonomy" id="326968"/>
    <lineage>
        <taxon>Eukaryota</taxon>
        <taxon>Viridiplantae</taxon>
        <taxon>Streptophyta</taxon>
        <taxon>Embryophyta</taxon>
        <taxon>Tracheophyta</taxon>
        <taxon>Spermatophyta</taxon>
        <taxon>Magnoliopsida</taxon>
        <taxon>eudicotyledons</taxon>
        <taxon>Gunneridae</taxon>
        <taxon>Pentapetalae</taxon>
        <taxon>rosids</taxon>
        <taxon>fabids</taxon>
        <taxon>Rosales</taxon>
        <taxon>Rhamnaceae</taxon>
        <taxon>Paliureae</taxon>
        <taxon>Ziziphus</taxon>
    </lineage>
</organism>
<dbReference type="PANTHER" id="PTHR23315:SF238">
    <property type="entry name" value="ARM REPEAT SUPERFAMILY PROTEIN"/>
    <property type="match status" value="1"/>
</dbReference>
<dbReference type="Proteomes" id="UP001652623">
    <property type="component" value="Chromosome 2"/>
</dbReference>
<dbReference type="Gene3D" id="1.25.10.10">
    <property type="entry name" value="Leucine-rich Repeat Variant"/>
    <property type="match status" value="1"/>
</dbReference>
<evidence type="ECO:0000256" key="2">
    <source>
        <dbReference type="ARBA" id="ARBA00022786"/>
    </source>
</evidence>
<name>A0ABM4A2U1_ZIZJJ</name>
<proteinExistence type="predicted"/>
<sequence length="170" mass="18518">MVHNQKFELEDGATNIEVLVYRILIGSSVAQSTAAAEYIAAATASNQALWLRKLFVDLMERQEEVTIIYCGNKSIKDALNALFRIALYPLNRSLLIKLGAVPPLFSLVVKDGRVGIVEDATAVVAQIAGCEEREEAFLKAKGVGLVADLLDPSKGSSLRRKENAVCERDV</sequence>
<keyword evidence="4" id="KW-1185">Reference proteome</keyword>
<dbReference type="PROSITE" id="PS50176">
    <property type="entry name" value="ARM_REPEAT"/>
    <property type="match status" value="1"/>
</dbReference>
<dbReference type="RefSeq" id="XP_060671054.1">
    <property type="nucleotide sequence ID" value="XM_060815071.1"/>
</dbReference>
<keyword evidence="1" id="KW-0677">Repeat</keyword>
<keyword evidence="2" id="KW-0833">Ubl conjugation pathway</keyword>
<dbReference type="InterPro" id="IPR011989">
    <property type="entry name" value="ARM-like"/>
</dbReference>
<dbReference type="PANTHER" id="PTHR23315">
    <property type="entry name" value="U BOX DOMAIN-CONTAINING"/>
    <property type="match status" value="1"/>
</dbReference>
<dbReference type="InterPro" id="IPR000225">
    <property type="entry name" value="Armadillo"/>
</dbReference>
<accession>A0ABM4A2U1</accession>
<dbReference type="GeneID" id="125422714"/>
<evidence type="ECO:0000256" key="3">
    <source>
        <dbReference type="PROSITE-ProRule" id="PRU00259"/>
    </source>
</evidence>
<evidence type="ECO:0000313" key="5">
    <source>
        <dbReference type="RefSeq" id="XP_060671054.1"/>
    </source>
</evidence>
<reference evidence="5" key="1">
    <citation type="submission" date="2025-08" db="UniProtKB">
        <authorList>
            <consortium name="RefSeq"/>
        </authorList>
    </citation>
    <scope>IDENTIFICATION</scope>
    <source>
        <tissue evidence="5">Seedling</tissue>
    </source>
</reference>
<feature type="repeat" description="ARM" evidence="3">
    <location>
        <begin position="99"/>
        <end position="142"/>
    </location>
</feature>
<dbReference type="SUPFAM" id="SSF48371">
    <property type="entry name" value="ARM repeat"/>
    <property type="match status" value="1"/>
</dbReference>
<protein>
    <submittedName>
        <fullName evidence="5">U-box domain-containing protein 38-like</fullName>
    </submittedName>
</protein>
<evidence type="ECO:0000256" key="1">
    <source>
        <dbReference type="ARBA" id="ARBA00022737"/>
    </source>
</evidence>
<dbReference type="InterPro" id="IPR016024">
    <property type="entry name" value="ARM-type_fold"/>
</dbReference>